<proteinExistence type="predicted"/>
<name>A0ABV3M609_9ACTN</name>
<dbReference type="EMBL" id="JBEYRS010000022">
    <property type="protein sequence ID" value="MEW2367132.1"/>
    <property type="molecule type" value="Genomic_DNA"/>
</dbReference>
<sequence length="154" mass="16277">MPPCATCAVPVLTQFASPELVGPIVYEDFDRAADPAWRDSGAATLDDYARWCGHLCGLACFRMFLGPVLGPSTPSLFELRDGALKYGAYTEAGGEIRGMVYAPFAAYAREVHGVGATVLRGDAAAVDRVPERGVGAGRRGLQVGCGWARSSPRP</sequence>
<accession>A0ABV3M609</accession>
<dbReference type="RefSeq" id="WP_359773033.1">
    <property type="nucleotide sequence ID" value="NZ_JBEYRR010000001.1"/>
</dbReference>
<dbReference type="Proteomes" id="UP001553843">
    <property type="component" value="Unassembled WGS sequence"/>
</dbReference>
<organism evidence="1 2">
    <name type="scientific">Streptomyces huasconensis</name>
    <dbReference type="NCBI Taxonomy" id="1854574"/>
    <lineage>
        <taxon>Bacteria</taxon>
        <taxon>Bacillati</taxon>
        <taxon>Actinomycetota</taxon>
        <taxon>Actinomycetes</taxon>
        <taxon>Kitasatosporales</taxon>
        <taxon>Streptomycetaceae</taxon>
        <taxon>Streptomyces</taxon>
    </lineage>
</organism>
<evidence type="ECO:0000313" key="1">
    <source>
        <dbReference type="EMBL" id="MEW2367132.1"/>
    </source>
</evidence>
<comment type="caution">
    <text evidence="1">The sequence shown here is derived from an EMBL/GenBank/DDBJ whole genome shotgun (WGS) entry which is preliminary data.</text>
</comment>
<protein>
    <submittedName>
        <fullName evidence="1">Uncharacterized protein</fullName>
    </submittedName>
</protein>
<keyword evidence="2" id="KW-1185">Reference proteome</keyword>
<evidence type="ECO:0000313" key="2">
    <source>
        <dbReference type="Proteomes" id="UP001553843"/>
    </source>
</evidence>
<gene>
    <name evidence="1" type="ORF">AB0887_34980</name>
</gene>
<reference evidence="1 2" key="1">
    <citation type="submission" date="2024-06" db="EMBL/GenBank/DDBJ databases">
        <title>The Natural Products Discovery Center: Release of the First 8490 Sequenced Strains for Exploring Actinobacteria Biosynthetic Diversity.</title>
        <authorList>
            <person name="Kalkreuter E."/>
            <person name="Kautsar S.A."/>
            <person name="Yang D."/>
            <person name="Bader C.D."/>
            <person name="Teijaro C.N."/>
            <person name="Fluegel L."/>
            <person name="Davis C.M."/>
            <person name="Simpson J.R."/>
            <person name="Lauterbach L."/>
            <person name="Steele A.D."/>
            <person name="Gui C."/>
            <person name="Meng S."/>
            <person name="Li G."/>
            <person name="Viehrig K."/>
            <person name="Ye F."/>
            <person name="Su P."/>
            <person name="Kiefer A.F."/>
            <person name="Nichols A."/>
            <person name="Cepeda A.J."/>
            <person name="Yan W."/>
            <person name="Fan B."/>
            <person name="Jiang Y."/>
            <person name="Adhikari A."/>
            <person name="Zheng C.-J."/>
            <person name="Schuster L."/>
            <person name="Cowan T.M."/>
            <person name="Smanski M.J."/>
            <person name="Chevrette M.G."/>
            <person name="De Carvalho L.P.S."/>
            <person name="Shen B."/>
        </authorList>
    </citation>
    <scope>NUCLEOTIDE SEQUENCE [LARGE SCALE GENOMIC DNA]</scope>
    <source>
        <strain evidence="1 2">NPDC047833</strain>
    </source>
</reference>